<proteinExistence type="predicted"/>
<evidence type="ECO:0000313" key="2">
    <source>
        <dbReference type="Proteomes" id="UP001165074"/>
    </source>
</evidence>
<sequence>MITRESSSDAALAPIRSDLTLSSFASCVPSIIRPVLELISHDLRALYGTGQHALVHQRPDEGWILPTHEVPLPLGPFRQGGLDVPGPTQREEGSGVVVDLQGTWPW</sequence>
<gene>
    <name evidence="1" type="ORF">Airi02_077760</name>
</gene>
<keyword evidence="2" id="KW-1185">Reference proteome</keyword>
<protein>
    <submittedName>
        <fullName evidence="1">Uncharacterized protein</fullName>
    </submittedName>
</protein>
<dbReference type="EMBL" id="BSTK01000014">
    <property type="protein sequence ID" value="GLY89847.1"/>
    <property type="molecule type" value="Genomic_DNA"/>
</dbReference>
<accession>A0A9W6SCQ9</accession>
<dbReference type="Proteomes" id="UP001165074">
    <property type="component" value="Unassembled WGS sequence"/>
</dbReference>
<organism evidence="1 2">
    <name type="scientific">Actinoallomurus iriomotensis</name>
    <dbReference type="NCBI Taxonomy" id="478107"/>
    <lineage>
        <taxon>Bacteria</taxon>
        <taxon>Bacillati</taxon>
        <taxon>Actinomycetota</taxon>
        <taxon>Actinomycetes</taxon>
        <taxon>Streptosporangiales</taxon>
        <taxon>Thermomonosporaceae</taxon>
        <taxon>Actinoallomurus</taxon>
    </lineage>
</organism>
<comment type="caution">
    <text evidence="1">The sequence shown here is derived from an EMBL/GenBank/DDBJ whole genome shotgun (WGS) entry which is preliminary data.</text>
</comment>
<dbReference type="AlphaFoldDB" id="A0A9W6SCQ9"/>
<name>A0A9W6SCQ9_9ACTN</name>
<evidence type="ECO:0000313" key="1">
    <source>
        <dbReference type="EMBL" id="GLY89847.1"/>
    </source>
</evidence>
<reference evidence="1" key="1">
    <citation type="submission" date="2023-03" db="EMBL/GenBank/DDBJ databases">
        <title>Actinoallomurus iriomotensis NBRC 103684.</title>
        <authorList>
            <person name="Ichikawa N."/>
            <person name="Sato H."/>
            <person name="Tonouchi N."/>
        </authorList>
    </citation>
    <scope>NUCLEOTIDE SEQUENCE</scope>
    <source>
        <strain evidence="1">NBRC 103684</strain>
    </source>
</reference>